<organism evidence="4 5">
    <name type="scientific">Luteolibacter soli</name>
    <dbReference type="NCBI Taxonomy" id="3135280"/>
    <lineage>
        <taxon>Bacteria</taxon>
        <taxon>Pseudomonadati</taxon>
        <taxon>Verrucomicrobiota</taxon>
        <taxon>Verrucomicrobiia</taxon>
        <taxon>Verrucomicrobiales</taxon>
        <taxon>Verrucomicrobiaceae</taxon>
        <taxon>Luteolibacter</taxon>
    </lineage>
</organism>
<feature type="transmembrane region" description="Helical" evidence="1">
    <location>
        <begin position="327"/>
        <end position="348"/>
    </location>
</feature>
<feature type="transmembrane region" description="Helical" evidence="1">
    <location>
        <begin position="135"/>
        <end position="152"/>
    </location>
</feature>
<accession>A0ABU9B2R6</accession>
<feature type="transmembrane region" description="Helical" evidence="1">
    <location>
        <begin position="56"/>
        <end position="74"/>
    </location>
</feature>
<evidence type="ECO:0000313" key="5">
    <source>
        <dbReference type="Proteomes" id="UP001371305"/>
    </source>
</evidence>
<keyword evidence="5" id="KW-1185">Reference proteome</keyword>
<dbReference type="InterPro" id="IPR012429">
    <property type="entry name" value="HGSNAT_cat"/>
</dbReference>
<dbReference type="Pfam" id="PF07786">
    <property type="entry name" value="HGSNAT_cat"/>
    <property type="match status" value="1"/>
</dbReference>
<feature type="transmembrane region" description="Helical" evidence="1">
    <location>
        <begin position="186"/>
        <end position="204"/>
    </location>
</feature>
<name>A0ABU9B2R6_9BACT</name>
<dbReference type="InterPro" id="IPR052529">
    <property type="entry name" value="Bact_Transport_Assoc"/>
</dbReference>
<evidence type="ECO:0000313" key="4">
    <source>
        <dbReference type="EMBL" id="MEK7953272.1"/>
    </source>
</evidence>
<keyword evidence="1" id="KW-0472">Membrane</keyword>
<gene>
    <name evidence="4" type="ORF">WKV53_22350</name>
</gene>
<feature type="transmembrane region" description="Helical" evidence="1">
    <location>
        <begin position="302"/>
        <end position="321"/>
    </location>
</feature>
<feature type="transmembrane region" description="Helical" evidence="1">
    <location>
        <begin position="18"/>
        <end position="36"/>
    </location>
</feature>
<feature type="domain" description="DUF418" evidence="2">
    <location>
        <begin position="266"/>
        <end position="363"/>
    </location>
</feature>
<sequence>MSSEAGSSEAKRVAGLDVARALAILGMVTVHFQLVMTDCTPQAQWARAMLGFLDGRPAATFMVLAGMSVAMLAGKAGRTPSAQRPIGSVLRRRGIFLLACGFINLMVWEGDILRIYGVCLLAIPSLLQVSSRALLGWGAGIVITFCIMIVFLDYGKNWDFREMHYRALCTPSGLVRSLFYDGFRSVFPWSALVVLGLWLGRMDWREDALAWRVLRWGVLLWAGSALLSIAFRAAFHGSVGPSLSHEDVIALFGLQSMPPLPLFLINATGVALITIGSCTILASRWAANYPVKALAAMGRMAFTWYVGHIIFGLGGVIVLDWLRTGPGEALCAALCFFAAAATFSMFWLRKFRNGPMESVLRWVG</sequence>
<dbReference type="InterPro" id="IPR007349">
    <property type="entry name" value="DUF418"/>
</dbReference>
<dbReference type="Pfam" id="PF04235">
    <property type="entry name" value="DUF418"/>
    <property type="match status" value="1"/>
</dbReference>
<reference evidence="4 5" key="1">
    <citation type="submission" date="2024-04" db="EMBL/GenBank/DDBJ databases">
        <title>Luteolibacter sp. isolated from soil.</title>
        <authorList>
            <person name="An J."/>
        </authorList>
    </citation>
    <scope>NUCLEOTIDE SEQUENCE [LARGE SCALE GENOMIC DNA]</scope>
    <source>
        <strain evidence="4 5">Y139</strain>
    </source>
</reference>
<dbReference type="PANTHER" id="PTHR30590">
    <property type="entry name" value="INNER MEMBRANE PROTEIN"/>
    <property type="match status" value="1"/>
</dbReference>
<protein>
    <submittedName>
        <fullName evidence="4">DUF418 domain-containing protein</fullName>
    </submittedName>
</protein>
<evidence type="ECO:0000259" key="2">
    <source>
        <dbReference type="Pfam" id="PF04235"/>
    </source>
</evidence>
<comment type="caution">
    <text evidence="4">The sequence shown here is derived from an EMBL/GenBank/DDBJ whole genome shotgun (WGS) entry which is preliminary data.</text>
</comment>
<dbReference type="EMBL" id="JBBUKT010000010">
    <property type="protein sequence ID" value="MEK7953272.1"/>
    <property type="molecule type" value="Genomic_DNA"/>
</dbReference>
<feature type="transmembrane region" description="Helical" evidence="1">
    <location>
        <begin position="260"/>
        <end position="282"/>
    </location>
</feature>
<feature type="transmembrane region" description="Helical" evidence="1">
    <location>
        <begin position="95"/>
        <end position="123"/>
    </location>
</feature>
<dbReference type="PANTHER" id="PTHR30590:SF3">
    <property type="entry name" value="HYPOTHETICAL MEMBRANE SPANNING PROTEIN"/>
    <property type="match status" value="1"/>
</dbReference>
<evidence type="ECO:0000259" key="3">
    <source>
        <dbReference type="Pfam" id="PF07786"/>
    </source>
</evidence>
<dbReference type="RefSeq" id="WP_341407036.1">
    <property type="nucleotide sequence ID" value="NZ_JBBUKT010000010.1"/>
</dbReference>
<evidence type="ECO:0000256" key="1">
    <source>
        <dbReference type="SAM" id="Phobius"/>
    </source>
</evidence>
<keyword evidence="1" id="KW-1133">Transmembrane helix</keyword>
<dbReference type="Proteomes" id="UP001371305">
    <property type="component" value="Unassembled WGS sequence"/>
</dbReference>
<proteinExistence type="predicted"/>
<feature type="domain" description="Heparan-alpha-glucosaminide N-acetyltransferase catalytic" evidence="3">
    <location>
        <begin position="12"/>
        <end position="206"/>
    </location>
</feature>
<keyword evidence="1" id="KW-0812">Transmembrane</keyword>
<feature type="transmembrane region" description="Helical" evidence="1">
    <location>
        <begin position="216"/>
        <end position="235"/>
    </location>
</feature>